<evidence type="ECO:0008006" key="3">
    <source>
        <dbReference type="Google" id="ProtNLM"/>
    </source>
</evidence>
<keyword evidence="2" id="KW-1185">Reference proteome</keyword>
<organism evidence="1 2">
    <name type="scientific">Roseobacter cerasinus</name>
    <dbReference type="NCBI Taxonomy" id="2602289"/>
    <lineage>
        <taxon>Bacteria</taxon>
        <taxon>Pseudomonadati</taxon>
        <taxon>Pseudomonadota</taxon>
        <taxon>Alphaproteobacteria</taxon>
        <taxon>Rhodobacterales</taxon>
        <taxon>Roseobacteraceae</taxon>
        <taxon>Roseobacter</taxon>
    </lineage>
</organism>
<gene>
    <name evidence="1" type="ORF">So717_24450</name>
</gene>
<dbReference type="AlphaFoldDB" id="A0A640VSN8"/>
<evidence type="ECO:0000313" key="2">
    <source>
        <dbReference type="Proteomes" id="UP000436522"/>
    </source>
</evidence>
<name>A0A640VSN8_9RHOB</name>
<protein>
    <recommendedName>
        <fullName evidence="3">Baseplate protein J-like domain-containing protein</fullName>
    </recommendedName>
</protein>
<dbReference type="Proteomes" id="UP000436522">
    <property type="component" value="Unassembled WGS sequence"/>
</dbReference>
<sequence length="1271" mass="138117">MRPDGLAQAFCAAGHRLHAMDVPQHLSDKRSGPWMRLFRSEPAFTYAELIAFDVRQAAFAFDRVMDSDAEAAGRLISELAHQLKSWIARLPTERPSLFSKQIQQLNTEAELELRLTALTAVRPSGILRAIRSTMSATQARKRDALSQARAVVTAYRSTHALLRNAVETLRPHALSAFEARITSGDMDPALGLLIAELRVALEVDGAINGVIDRMIHYYYQDIIGQSPSVASPEKVLLHLNSGLQSLVVPEGARLIARKADDTVQSFATDASVPVSASQLASVATLTYETDPQISFNAELGGITAVRMTRWTPDQGLPPDSAGVFGAGQPDMLRMGLDISTPMLALAQGHRRISMSLKLQRASGLPALPDQIDEDRHPTEDPAGAETLVALQSDPALVQAFHPKAPQRGLQLMAKEAEILAARNGQTICMMGLYHYLATQIETADQLRLLLGRIVTLCLIERVPFPDGQFRTLLNDKIAEHHKALSEGVRRVAREADAPGSMILDLFVSEGDTLTPEDLFQKLLGDAFEATLSTADGPIHAAVAQVLPAPQAGVAGITLALELSAGMPEIAAGEGMPAPTLFLRNADTPRICPISFFESYALEAINIEVTVSGMRQLRAWSDDGPLSVDQSFVPFGARPQEGASFIVASPEMAQKPVKEVGVELTWADRPDPLGGFEAHYRDYAGRPAAPDPVLTVSYLSGDGWKPVADPDLPLFEMHPVTGELLAERRLAGRVKGHSVRAEGRVRPDMFASRQTVPAGALRLTLSGTAGGFHADQYPLALVEAMRPRLIPFGDRKIPPPPFVPKIDAFSLSYTARATMEVNAPDAANPGERIVQINPFGRVEVFPKRMLREIGIFPPRLGYGHLFLHLTGDQATGPVPLLFDMAESGHLRLVPRPNPVKWYYLAAHGWAELPDTAIFSDTTGGLMRSGLVMVDLPEDATTHSPEMPEGGVWIAAVATEPDLGGFPKLADLKINGVWATCTDGSYHARDPDRVWVFEPAQPGISAITEVPTPAEVRPPEQRDAFLARVAERLHHRKRAVTPWDVERLVLDAFPEVWMAKCLPGLQRDDPAPAPGRAMLVVVRHPPNTPSAQMFDVGTLQRISDFVAKHASGFAQIEVANPAYDRLYVRAKLAFDPYRDDGAMAQRLQRDLRHYLSVWTAPPPLRRFGWSVNLKMLTAYVNDLDYVRGVTDFSLLHLAADDAGAHALLDSAQADWRGPIGPVLCGSRPWSLPLSAEEHALTIVQATPTETPVQSGIGRLSVGGNLIVGQGGPS</sequence>
<dbReference type="EMBL" id="BLIV01000004">
    <property type="protein sequence ID" value="GFE50692.1"/>
    <property type="molecule type" value="Genomic_DNA"/>
</dbReference>
<reference evidence="1 2" key="1">
    <citation type="submission" date="2019-12" db="EMBL/GenBank/DDBJ databases">
        <title>Roseobacter cerasinus sp. nov., isolated from seawater around aquaculture.</title>
        <authorList>
            <person name="Muramatsu S."/>
            <person name="Takabe Y."/>
            <person name="Mori K."/>
            <person name="Takaichi S."/>
            <person name="Hanada S."/>
        </authorList>
    </citation>
    <scope>NUCLEOTIDE SEQUENCE [LARGE SCALE GENOMIC DNA]</scope>
    <source>
        <strain evidence="1 2">AI77</strain>
    </source>
</reference>
<proteinExistence type="predicted"/>
<evidence type="ECO:0000313" key="1">
    <source>
        <dbReference type="EMBL" id="GFE50692.1"/>
    </source>
</evidence>
<comment type="caution">
    <text evidence="1">The sequence shown here is derived from an EMBL/GenBank/DDBJ whole genome shotgun (WGS) entry which is preliminary data.</text>
</comment>
<accession>A0A640VSN8</accession>